<name>A0A392UZC8_9FABA</name>
<evidence type="ECO:0000313" key="1">
    <source>
        <dbReference type="EMBL" id="MCI80349.1"/>
    </source>
</evidence>
<dbReference type="EMBL" id="LXQA010994021">
    <property type="protein sequence ID" value="MCI80349.1"/>
    <property type="molecule type" value="Genomic_DNA"/>
</dbReference>
<dbReference type="AlphaFoldDB" id="A0A392UZC8"/>
<reference evidence="1 2" key="1">
    <citation type="journal article" date="2018" name="Front. Plant Sci.">
        <title>Red Clover (Trifolium pratense) and Zigzag Clover (T. medium) - A Picture of Genomic Similarities and Differences.</title>
        <authorList>
            <person name="Dluhosova J."/>
            <person name="Istvanek J."/>
            <person name="Nedelnik J."/>
            <person name="Repkova J."/>
        </authorList>
    </citation>
    <scope>NUCLEOTIDE SEQUENCE [LARGE SCALE GENOMIC DNA]</scope>
    <source>
        <strain evidence="2">cv. 10/8</strain>
        <tissue evidence="1">Leaf</tissue>
    </source>
</reference>
<comment type="caution">
    <text evidence="1">The sequence shown here is derived from an EMBL/GenBank/DDBJ whole genome shotgun (WGS) entry which is preliminary data.</text>
</comment>
<proteinExistence type="predicted"/>
<sequence length="58" mass="6650">MDEMMRGQRGWRELSILGDKMNKFSGMIEGLIWSPRSNNGIARADDWAFEEVGLIFEG</sequence>
<accession>A0A392UZC8</accession>
<organism evidence="1 2">
    <name type="scientific">Trifolium medium</name>
    <dbReference type="NCBI Taxonomy" id="97028"/>
    <lineage>
        <taxon>Eukaryota</taxon>
        <taxon>Viridiplantae</taxon>
        <taxon>Streptophyta</taxon>
        <taxon>Embryophyta</taxon>
        <taxon>Tracheophyta</taxon>
        <taxon>Spermatophyta</taxon>
        <taxon>Magnoliopsida</taxon>
        <taxon>eudicotyledons</taxon>
        <taxon>Gunneridae</taxon>
        <taxon>Pentapetalae</taxon>
        <taxon>rosids</taxon>
        <taxon>fabids</taxon>
        <taxon>Fabales</taxon>
        <taxon>Fabaceae</taxon>
        <taxon>Papilionoideae</taxon>
        <taxon>50 kb inversion clade</taxon>
        <taxon>NPAAA clade</taxon>
        <taxon>Hologalegina</taxon>
        <taxon>IRL clade</taxon>
        <taxon>Trifolieae</taxon>
        <taxon>Trifolium</taxon>
    </lineage>
</organism>
<keyword evidence="2" id="KW-1185">Reference proteome</keyword>
<protein>
    <submittedName>
        <fullName evidence="1">Uncharacterized protein</fullName>
    </submittedName>
</protein>
<evidence type="ECO:0000313" key="2">
    <source>
        <dbReference type="Proteomes" id="UP000265520"/>
    </source>
</evidence>
<dbReference type="Proteomes" id="UP000265520">
    <property type="component" value="Unassembled WGS sequence"/>
</dbReference>